<dbReference type="GO" id="GO:0016020">
    <property type="term" value="C:membrane"/>
    <property type="evidence" value="ECO:0007669"/>
    <property type="project" value="InterPro"/>
</dbReference>
<dbReference type="EMBL" id="FOKC01000001">
    <property type="protein sequence ID" value="SFA72477.1"/>
    <property type="molecule type" value="Genomic_DNA"/>
</dbReference>
<evidence type="ECO:0000256" key="4">
    <source>
        <dbReference type="ARBA" id="ARBA00023065"/>
    </source>
</evidence>
<dbReference type="InterPro" id="IPR003644">
    <property type="entry name" value="Calx_beta"/>
</dbReference>
<dbReference type="STRING" id="748909.SAMN05192575_10136"/>
<gene>
    <name evidence="7" type="ORF">CXG46_16605</name>
    <name evidence="8" type="ORF">SAMN05192575_10136</name>
</gene>
<evidence type="ECO:0000313" key="7">
    <source>
        <dbReference type="EMBL" id="PKH37118.1"/>
    </source>
</evidence>
<evidence type="ECO:0000256" key="1">
    <source>
        <dbReference type="ARBA" id="ARBA00022729"/>
    </source>
</evidence>
<reference evidence="7 10" key="2">
    <citation type="submission" date="2017-12" db="EMBL/GenBank/DDBJ databases">
        <title>Pharmacopeia of the Arctic Ocean.</title>
        <authorList>
            <person name="Collins E."/>
            <person name="Ducluzeau A.-L."/>
        </authorList>
    </citation>
    <scope>NUCLEOTIDE SEQUENCE [LARGE SCALE GENOMIC DNA]</scope>
    <source>
        <strain evidence="7 10">DSM 23325</strain>
    </source>
</reference>
<dbReference type="SUPFAM" id="SSF141072">
    <property type="entry name" value="CalX-like"/>
    <property type="match status" value="1"/>
</dbReference>
<dbReference type="GO" id="GO:0030001">
    <property type="term" value="P:metal ion transport"/>
    <property type="evidence" value="ECO:0007669"/>
    <property type="project" value="TreeGrafter"/>
</dbReference>
<name>A0A1I0V8V2_9ACTN</name>
<dbReference type="PANTHER" id="PTHR11878:SF65">
    <property type="entry name" value="NA_CA-EXCHANGE PROTEIN, ISOFORM G"/>
    <property type="match status" value="1"/>
</dbReference>
<keyword evidence="4" id="KW-0813">Transport</keyword>
<feature type="chain" id="PRO_5011440814" evidence="5">
    <location>
        <begin position="27"/>
        <end position="515"/>
    </location>
</feature>
<dbReference type="Proteomes" id="UP000233565">
    <property type="component" value="Unassembled WGS sequence"/>
</dbReference>
<accession>A0A1I0V8V2</accession>
<protein>
    <submittedName>
        <fullName evidence="8">Calx-beta domain-containing protein</fullName>
    </submittedName>
</protein>
<proteinExistence type="predicted"/>
<dbReference type="SMART" id="SM00237">
    <property type="entry name" value="Calx_beta"/>
    <property type="match status" value="1"/>
</dbReference>
<evidence type="ECO:0000256" key="5">
    <source>
        <dbReference type="SAM" id="SignalP"/>
    </source>
</evidence>
<dbReference type="OrthoDB" id="9779955at2"/>
<evidence type="ECO:0000313" key="8">
    <source>
        <dbReference type="EMBL" id="SFA72477.1"/>
    </source>
</evidence>
<keyword evidence="10" id="KW-1185">Reference proteome</keyword>
<dbReference type="GO" id="GO:0007154">
    <property type="term" value="P:cell communication"/>
    <property type="evidence" value="ECO:0007669"/>
    <property type="project" value="InterPro"/>
</dbReference>
<evidence type="ECO:0000256" key="3">
    <source>
        <dbReference type="ARBA" id="ARBA00022837"/>
    </source>
</evidence>
<evidence type="ECO:0000259" key="6">
    <source>
        <dbReference type="SMART" id="SM00237"/>
    </source>
</evidence>
<dbReference type="InterPro" id="IPR038081">
    <property type="entry name" value="CalX-like_sf"/>
</dbReference>
<dbReference type="InterPro" id="IPR014867">
    <property type="entry name" value="Spore_coat_CotH_CotH2/3/7"/>
</dbReference>
<feature type="signal peptide" evidence="5">
    <location>
        <begin position="1"/>
        <end position="26"/>
    </location>
</feature>
<evidence type="ECO:0000256" key="2">
    <source>
        <dbReference type="ARBA" id="ARBA00022737"/>
    </source>
</evidence>
<dbReference type="InterPro" id="IPR051171">
    <property type="entry name" value="CaCA"/>
</dbReference>
<dbReference type="Pfam" id="PF08757">
    <property type="entry name" value="CotH"/>
    <property type="match status" value="1"/>
</dbReference>
<keyword evidence="4" id="KW-0406">Ion transport</keyword>
<dbReference type="AlphaFoldDB" id="A0A1I0V8V2"/>
<evidence type="ECO:0000313" key="9">
    <source>
        <dbReference type="Proteomes" id="UP000199113"/>
    </source>
</evidence>
<dbReference type="RefSeq" id="WP_091192871.1">
    <property type="nucleotide sequence ID" value="NZ_FOKC01000001.1"/>
</dbReference>
<feature type="domain" description="Calx-beta" evidence="6">
    <location>
        <begin position="397"/>
        <end position="493"/>
    </location>
</feature>
<dbReference type="Proteomes" id="UP000199113">
    <property type="component" value="Unassembled WGS sequence"/>
</dbReference>
<organism evidence="8 9">
    <name type="scientific">Nocardioides alpinus</name>
    <dbReference type="NCBI Taxonomy" id="748909"/>
    <lineage>
        <taxon>Bacteria</taxon>
        <taxon>Bacillati</taxon>
        <taxon>Actinomycetota</taxon>
        <taxon>Actinomycetes</taxon>
        <taxon>Propionibacteriales</taxon>
        <taxon>Nocardioidaceae</taxon>
        <taxon>Nocardioides</taxon>
    </lineage>
</organism>
<sequence length="515" mass="57475">MIRTTSVIGLVVALALPLTQASPTSAAPAAAAQDPVPVQGWPPAPPTQLVITTEGGAEVVSKDDYIDATVTLDGITHVTEIKGRGNSTWGWAKKPYKLKLEEDAALVGDQAFDEWVLLAGYADRSALRTAAAFAIASRTTLRWTPEFRFVDVVVNGRPRGLYMLTEQVEEGDGRVDLPDDGFLLEINQRYLRDDEPGFRTRRGTPVAFKDPDEVTRKQRRTVRRAVRELEDVLYRPGFADRRTGYAAHVDVKSAIDWYLVQELFRNQDSNFQSSVHVSWKPGGRFRFGPVWDFDLSAGTRFRSQDGTQGWHTRLGRHWISRMLEDPTFSARVKSRWARLRPVVDQVLSEIPGAGTTLAASAQADWQLWHADGSDLPWSAHASDHAGEVEFVRSWLTARSRWLSRNEVRFGAHQMRTRERDRTVWVPVQLQVPAATAFSVDYRVLTGTATTGTDFYPGSGRVQFGPGDRVRYIPVQILGDALVEGTETLLLELQTPQGDVVLGSPHVVRVKIDPPR</sequence>
<keyword evidence="2" id="KW-0677">Repeat</keyword>
<keyword evidence="3" id="KW-0106">Calcium</keyword>
<dbReference type="Pfam" id="PF03160">
    <property type="entry name" value="Calx-beta"/>
    <property type="match status" value="1"/>
</dbReference>
<dbReference type="EMBL" id="PJBV01000035">
    <property type="protein sequence ID" value="PKH37118.1"/>
    <property type="molecule type" value="Genomic_DNA"/>
</dbReference>
<dbReference type="PANTHER" id="PTHR11878">
    <property type="entry name" value="SODIUM/CALCIUM EXCHANGER"/>
    <property type="match status" value="1"/>
</dbReference>
<reference evidence="8" key="1">
    <citation type="submission" date="2016-10" db="EMBL/GenBank/DDBJ databases">
        <authorList>
            <person name="de Groot N.N."/>
        </authorList>
    </citation>
    <scope>NUCLEOTIDE SEQUENCE [LARGE SCALE GENOMIC DNA]</scope>
    <source>
        <strain evidence="8">CGMCC 1.10697</strain>
    </source>
</reference>
<keyword evidence="1 5" id="KW-0732">Signal</keyword>
<dbReference type="Gene3D" id="2.60.40.2030">
    <property type="match status" value="1"/>
</dbReference>
<evidence type="ECO:0000313" key="10">
    <source>
        <dbReference type="Proteomes" id="UP000233565"/>
    </source>
</evidence>